<evidence type="ECO:0000256" key="6">
    <source>
        <dbReference type="HAMAP-Rule" id="MF_01930"/>
    </source>
</evidence>
<reference evidence="8 9" key="2">
    <citation type="journal article" date="2014" name="FEMS Microbiol. Lett.">
        <title>Draft genomic DNA sequence of the facultatively methylotrophic bacterium Acidomonas methanolica type strain MB58.</title>
        <authorList>
            <person name="Higashiura N."/>
            <person name="Hadano H."/>
            <person name="Hirakawa H."/>
            <person name="Matsutani M."/>
            <person name="Takabe S."/>
            <person name="Matsushita K."/>
            <person name="Azuma Y."/>
        </authorList>
    </citation>
    <scope>NUCLEOTIDE SEQUENCE [LARGE SCALE GENOMIC DNA]</scope>
    <source>
        <strain evidence="8 9">MB58</strain>
    </source>
</reference>
<evidence type="ECO:0000256" key="1">
    <source>
        <dbReference type="ARBA" id="ARBA00005054"/>
    </source>
</evidence>
<feature type="active site" description="Proton donor" evidence="6">
    <location>
        <position position="118"/>
    </location>
</feature>
<accession>A0A023D1H2</accession>
<dbReference type="InterPro" id="IPR002376">
    <property type="entry name" value="Formyl_transf_N"/>
</dbReference>
<gene>
    <name evidence="6" type="primary">purN</name>
    <name evidence="8" type="ORF">Amme_005_003</name>
</gene>
<comment type="pathway">
    <text evidence="1 6">Purine metabolism; IMP biosynthesis via de novo pathway; N(2)-formyl-N(1)-(5-phospho-D-ribosyl)glycinamide from N(1)-(5-phospho-D-ribosyl)glycinamide (10-formyl THF route): step 1/1.</text>
</comment>
<dbReference type="Pfam" id="PF00551">
    <property type="entry name" value="Formyl_trans_N"/>
    <property type="match status" value="1"/>
</dbReference>
<dbReference type="CDD" id="cd08645">
    <property type="entry name" value="FMT_core_GART"/>
    <property type="match status" value="1"/>
</dbReference>
<dbReference type="GO" id="GO:0005829">
    <property type="term" value="C:cytosol"/>
    <property type="evidence" value="ECO:0007669"/>
    <property type="project" value="TreeGrafter"/>
</dbReference>
<evidence type="ECO:0000313" key="8">
    <source>
        <dbReference type="EMBL" id="GAJ27615.1"/>
    </source>
</evidence>
<dbReference type="InterPro" id="IPR001555">
    <property type="entry name" value="GART_AS"/>
</dbReference>
<dbReference type="InterPro" id="IPR036477">
    <property type="entry name" value="Formyl_transf_N_sf"/>
</dbReference>
<dbReference type="PANTHER" id="PTHR43369">
    <property type="entry name" value="PHOSPHORIBOSYLGLYCINAMIDE FORMYLTRANSFERASE"/>
    <property type="match status" value="1"/>
</dbReference>
<feature type="domain" description="Formyl transferase N-terminal" evidence="7">
    <location>
        <begin position="12"/>
        <end position="191"/>
    </location>
</feature>
<evidence type="ECO:0000313" key="9">
    <source>
        <dbReference type="Proteomes" id="UP000019760"/>
    </source>
</evidence>
<dbReference type="Proteomes" id="UP000019760">
    <property type="component" value="Unassembled WGS sequence"/>
</dbReference>
<dbReference type="SUPFAM" id="SSF53328">
    <property type="entry name" value="Formyltransferase"/>
    <property type="match status" value="1"/>
</dbReference>
<keyword evidence="2 6" id="KW-0808">Transferase</keyword>
<feature type="site" description="Raises pKa of active site His" evidence="6">
    <location>
        <position position="154"/>
    </location>
</feature>
<feature type="binding site" evidence="6">
    <location>
        <position position="74"/>
    </location>
    <ligand>
        <name>(6R)-10-formyltetrahydrofolate</name>
        <dbReference type="ChEBI" id="CHEBI:195366"/>
    </ligand>
</feature>
<sequence length="201" mass="21332">MTAGLSPVKRPIAVLISGRGSNMRALIAACADPRFPARIVAVLSNREDAPGLRTAEEAGLHTVCIPSKPFGRDREAHERAIDDALRAAGTEIVCLAGYMRVLTPFLVGAWSGRMLNIHPSLLPAFPGLHTHARAIESGVAEHGCTVHLVTEGVDEGPILGQARVPVLPGDTPEILAARVLEEEHRLYPHALAAFIEGLVSA</sequence>
<dbReference type="OrthoDB" id="9806170at2"/>
<dbReference type="Gene3D" id="3.40.50.170">
    <property type="entry name" value="Formyl transferase, N-terminal domain"/>
    <property type="match status" value="1"/>
</dbReference>
<dbReference type="UniPathway" id="UPA00074">
    <property type="reaction ID" value="UER00126"/>
</dbReference>
<keyword evidence="9" id="KW-1185">Reference proteome</keyword>
<comment type="caution">
    <text evidence="8">The sequence shown here is derived from an EMBL/GenBank/DDBJ whole genome shotgun (WGS) entry which is preliminary data.</text>
</comment>
<dbReference type="PROSITE" id="PS00373">
    <property type="entry name" value="GART"/>
    <property type="match status" value="1"/>
</dbReference>
<comment type="catalytic activity">
    <reaction evidence="5 6">
        <text>N(1)-(5-phospho-beta-D-ribosyl)glycinamide + (6R)-10-formyltetrahydrofolate = N(2)-formyl-N(1)-(5-phospho-beta-D-ribosyl)glycinamide + (6S)-5,6,7,8-tetrahydrofolate + H(+)</text>
        <dbReference type="Rhea" id="RHEA:15053"/>
        <dbReference type="ChEBI" id="CHEBI:15378"/>
        <dbReference type="ChEBI" id="CHEBI:57453"/>
        <dbReference type="ChEBI" id="CHEBI:143788"/>
        <dbReference type="ChEBI" id="CHEBI:147286"/>
        <dbReference type="ChEBI" id="CHEBI:195366"/>
        <dbReference type="EC" id="2.1.2.2"/>
    </reaction>
</comment>
<dbReference type="HAMAP" id="MF_01930">
    <property type="entry name" value="PurN"/>
    <property type="match status" value="1"/>
</dbReference>
<feature type="binding site" evidence="6">
    <location>
        <begin position="20"/>
        <end position="22"/>
    </location>
    <ligand>
        <name>N(1)-(5-phospho-beta-D-ribosyl)glycinamide</name>
        <dbReference type="ChEBI" id="CHEBI:143788"/>
    </ligand>
</feature>
<comment type="function">
    <text evidence="6">Catalyzes the transfer of a formyl group from 10-formyltetrahydrofolate to 5-phospho-ribosyl-glycinamide (GAR), producing 5-phospho-ribosyl-N-formylglycinamide (FGAR) and tetrahydrofolate.</text>
</comment>
<evidence type="ECO:0000256" key="3">
    <source>
        <dbReference type="ARBA" id="ARBA00022755"/>
    </source>
</evidence>
<comment type="similarity">
    <text evidence="4 6">Belongs to the GART family.</text>
</comment>
<dbReference type="RefSeq" id="WP_042055215.1">
    <property type="nucleotide sequence ID" value="NZ_BAND01000005.1"/>
</dbReference>
<evidence type="ECO:0000256" key="4">
    <source>
        <dbReference type="ARBA" id="ARBA00038440"/>
    </source>
</evidence>
<protein>
    <recommendedName>
        <fullName evidence="6">Phosphoribosylglycinamide formyltransferase</fullName>
        <ecNumber evidence="6">2.1.2.2</ecNumber>
    </recommendedName>
    <alternativeName>
        <fullName evidence="6">5'-phosphoribosylglycinamide transformylase</fullName>
    </alternativeName>
    <alternativeName>
        <fullName evidence="6">GAR transformylase</fullName>
        <shortName evidence="6">GART</shortName>
    </alternativeName>
</protein>
<dbReference type="EC" id="2.1.2.2" evidence="6"/>
<dbReference type="NCBIfam" id="TIGR00639">
    <property type="entry name" value="PurN"/>
    <property type="match status" value="1"/>
</dbReference>
<evidence type="ECO:0000256" key="5">
    <source>
        <dbReference type="ARBA" id="ARBA00047664"/>
    </source>
</evidence>
<comment type="caution">
    <text evidence="6">Lacks conserved residue(s) required for the propagation of feature annotation.</text>
</comment>
<proteinExistence type="inferred from homology"/>
<reference evidence="9" key="1">
    <citation type="journal article" date="2014" name="FEMS Microbiol. Lett.">
        <title>Draft Genomic DNA Sequence of the Facultatively Methylotrophic Bacterium Acidomonas methanolica type strain MB58.</title>
        <authorList>
            <person name="Higashiura N."/>
            <person name="Hadano H."/>
            <person name="Hirakawa H."/>
            <person name="Matsutani M."/>
            <person name="Takabe S."/>
            <person name="Matsushita K."/>
            <person name="Azuma Y."/>
        </authorList>
    </citation>
    <scope>NUCLEOTIDE SEQUENCE [LARGE SCALE GENOMIC DNA]</scope>
    <source>
        <strain evidence="9">MB58</strain>
    </source>
</reference>
<dbReference type="GO" id="GO:0006189">
    <property type="term" value="P:'de novo' IMP biosynthetic process"/>
    <property type="evidence" value="ECO:0007669"/>
    <property type="project" value="UniProtKB-UniRule"/>
</dbReference>
<dbReference type="InterPro" id="IPR004607">
    <property type="entry name" value="GART"/>
</dbReference>
<evidence type="ECO:0000259" key="7">
    <source>
        <dbReference type="Pfam" id="PF00551"/>
    </source>
</evidence>
<evidence type="ECO:0000256" key="2">
    <source>
        <dbReference type="ARBA" id="ARBA00022679"/>
    </source>
</evidence>
<name>A0A023D1H2_ACIMT</name>
<feature type="binding site" evidence="6">
    <location>
        <position position="116"/>
    </location>
    <ligand>
        <name>(6R)-10-formyltetrahydrofolate</name>
        <dbReference type="ChEBI" id="CHEBI:195366"/>
    </ligand>
</feature>
<dbReference type="AlphaFoldDB" id="A0A023D1H2"/>
<dbReference type="EMBL" id="BAND01000005">
    <property type="protein sequence ID" value="GAJ27615.1"/>
    <property type="molecule type" value="Genomic_DNA"/>
</dbReference>
<keyword evidence="3 6" id="KW-0658">Purine biosynthesis</keyword>
<dbReference type="PANTHER" id="PTHR43369:SF2">
    <property type="entry name" value="PHOSPHORIBOSYLGLYCINAMIDE FORMYLTRANSFERASE"/>
    <property type="match status" value="1"/>
</dbReference>
<organism evidence="8 9">
    <name type="scientific">Acidomonas methanolica NBRC 104435</name>
    <dbReference type="NCBI Taxonomy" id="1231351"/>
    <lineage>
        <taxon>Bacteria</taxon>
        <taxon>Pseudomonadati</taxon>
        <taxon>Pseudomonadota</taxon>
        <taxon>Alphaproteobacteria</taxon>
        <taxon>Acetobacterales</taxon>
        <taxon>Acetobacteraceae</taxon>
        <taxon>Acidomonas</taxon>
    </lineage>
</organism>
<dbReference type="GO" id="GO:0004644">
    <property type="term" value="F:phosphoribosylglycinamide formyltransferase activity"/>
    <property type="evidence" value="ECO:0007669"/>
    <property type="project" value="UniProtKB-UniRule"/>
</dbReference>